<reference evidence="2 3" key="1">
    <citation type="submission" date="2018-04" db="EMBL/GenBank/DDBJ databases">
        <title>Chryseobacterium oncorhynchi 701B-08T from rainbow trout, and Chryseobacterium viscerum 687B-08T from diseased fish.</title>
        <authorList>
            <person name="Jeong J.-J."/>
            <person name="Lee Y.J."/>
            <person name="Pathiraja D."/>
            <person name="Park B."/>
            <person name="Choi I.-G."/>
            <person name="Kim K.D."/>
        </authorList>
    </citation>
    <scope>NUCLEOTIDE SEQUENCE [LARGE SCALE GENOMIC DNA]</scope>
    <source>
        <strain evidence="2 3">687B-08</strain>
    </source>
</reference>
<accession>A0A316WL30</accession>
<evidence type="ECO:0000313" key="2">
    <source>
        <dbReference type="EMBL" id="PWN61116.1"/>
    </source>
</evidence>
<evidence type="ECO:0000313" key="3">
    <source>
        <dbReference type="Proteomes" id="UP000236413"/>
    </source>
</evidence>
<dbReference type="EMBL" id="PPEG02000005">
    <property type="protein sequence ID" value="PWN61116.1"/>
    <property type="molecule type" value="Genomic_DNA"/>
</dbReference>
<keyword evidence="1" id="KW-0732">Signal</keyword>
<comment type="caution">
    <text evidence="2">The sequence shown here is derived from an EMBL/GenBank/DDBJ whole genome shotgun (WGS) entry which is preliminary data.</text>
</comment>
<dbReference type="RefSeq" id="WP_109738609.1">
    <property type="nucleotide sequence ID" value="NZ_PPEG02000005.1"/>
</dbReference>
<feature type="chain" id="PRO_5016251713" description="Lipocalin-like domain-containing protein" evidence="1">
    <location>
        <begin position="19"/>
        <end position="149"/>
    </location>
</feature>
<organism evidence="2 3">
    <name type="scientific">Chryseobacterium viscerum</name>
    <dbReference type="NCBI Taxonomy" id="1037377"/>
    <lineage>
        <taxon>Bacteria</taxon>
        <taxon>Pseudomonadati</taxon>
        <taxon>Bacteroidota</taxon>
        <taxon>Flavobacteriia</taxon>
        <taxon>Flavobacteriales</taxon>
        <taxon>Weeksellaceae</taxon>
        <taxon>Chryseobacterium group</taxon>
        <taxon>Chryseobacterium</taxon>
    </lineage>
</organism>
<evidence type="ECO:0000256" key="1">
    <source>
        <dbReference type="SAM" id="SignalP"/>
    </source>
</evidence>
<proteinExistence type="predicted"/>
<name>A0A316WL30_9FLAO</name>
<gene>
    <name evidence="2" type="ORF">C1634_013730</name>
</gene>
<feature type="signal peptide" evidence="1">
    <location>
        <begin position="1"/>
        <end position="18"/>
    </location>
</feature>
<protein>
    <recommendedName>
        <fullName evidence="4">Lipocalin-like domain-containing protein</fullName>
    </recommendedName>
</protein>
<sequence>MKKGFLIFFLLFFGVCFSQTEKDLYGKWIGTDAGSHGSFTFFSDGFVKVELDGLNIDGRNHIISDGPNKGKVAHVKYTTDFSKKIVKFNLIASYNDFNNKLEESKFLSGLIKFVNENEFLLFLDFENKNPTDIDPTSPNVLTLYKDNNL</sequence>
<dbReference type="Proteomes" id="UP000236413">
    <property type="component" value="Unassembled WGS sequence"/>
</dbReference>
<dbReference type="AlphaFoldDB" id="A0A316WL30"/>
<evidence type="ECO:0008006" key="4">
    <source>
        <dbReference type="Google" id="ProtNLM"/>
    </source>
</evidence>